<dbReference type="Gene3D" id="3.40.50.1240">
    <property type="entry name" value="Phosphoglycerate mutase-like"/>
    <property type="match status" value="1"/>
</dbReference>
<evidence type="ECO:0000256" key="1">
    <source>
        <dbReference type="ARBA" id="ARBA00022801"/>
    </source>
</evidence>
<name>A0A1H8D642_9RHOB</name>
<dbReference type="Pfam" id="PF00300">
    <property type="entry name" value="His_Phos_1"/>
    <property type="match status" value="1"/>
</dbReference>
<dbReference type="RefSeq" id="WP_073129461.1">
    <property type="nucleotide sequence ID" value="NZ_FOCM01000002.1"/>
</dbReference>
<dbReference type="SMART" id="SM00855">
    <property type="entry name" value="PGAM"/>
    <property type="match status" value="1"/>
</dbReference>
<dbReference type="GO" id="GO:0016787">
    <property type="term" value="F:hydrolase activity"/>
    <property type="evidence" value="ECO:0007669"/>
    <property type="project" value="UniProtKB-KW"/>
</dbReference>
<dbReference type="InterPro" id="IPR051021">
    <property type="entry name" value="Mito_Ser/Thr_phosphatase"/>
</dbReference>
<keyword evidence="1" id="KW-0378">Hydrolase</keyword>
<dbReference type="EMBL" id="FOCM01000002">
    <property type="protein sequence ID" value="SEN02672.1"/>
    <property type="molecule type" value="Genomic_DNA"/>
</dbReference>
<dbReference type="PANTHER" id="PTHR20935:SF0">
    <property type="entry name" value="SERINE_THREONINE-PROTEIN PHOSPHATASE PGAM5, MITOCHONDRIAL"/>
    <property type="match status" value="1"/>
</dbReference>
<sequence>MGEIVLVRHGQANSHAATEEEYDRLSDLGFRQAEWLGDWLRDQGEGFDAVLSGTLRRHRETAASMGVEAAEDPRLNEMDYFALGRALEDVHGVPMPDADGFFDHAPQVMRAWHAAEIMGTETFASFEARITSVLIEAAAEGRRTLCVTSGGVIGMALRHVLELDATRLAHVLMPIHNTSIHRFHIRRDQMLLAGFNATPHLDRDDRAHARTHY</sequence>
<accession>A0A1H8D642</accession>
<reference evidence="3" key="1">
    <citation type="submission" date="2016-10" db="EMBL/GenBank/DDBJ databases">
        <authorList>
            <person name="Varghese N."/>
            <person name="Submissions S."/>
        </authorList>
    </citation>
    <scope>NUCLEOTIDE SEQUENCE [LARGE SCALE GENOMIC DNA]</scope>
    <source>
        <strain evidence="3">DSM 26893</strain>
    </source>
</reference>
<proteinExistence type="predicted"/>
<dbReference type="InterPro" id="IPR013078">
    <property type="entry name" value="His_Pase_superF_clade-1"/>
</dbReference>
<dbReference type="SUPFAM" id="SSF53254">
    <property type="entry name" value="Phosphoglycerate mutase-like"/>
    <property type="match status" value="1"/>
</dbReference>
<dbReference type="InterPro" id="IPR029033">
    <property type="entry name" value="His_PPase_superfam"/>
</dbReference>
<dbReference type="PANTHER" id="PTHR20935">
    <property type="entry name" value="PHOSPHOGLYCERATE MUTASE-RELATED"/>
    <property type="match status" value="1"/>
</dbReference>
<keyword evidence="3" id="KW-1185">Reference proteome</keyword>
<protein>
    <submittedName>
        <fullName evidence="2">Broad specificity phosphatase PhoE</fullName>
    </submittedName>
</protein>
<gene>
    <name evidence="2" type="ORF">SAMN04488011_102220</name>
</gene>
<evidence type="ECO:0000313" key="3">
    <source>
        <dbReference type="Proteomes" id="UP000199372"/>
    </source>
</evidence>
<organism evidence="2 3">
    <name type="scientific">Palleronia pelagia</name>
    <dbReference type="NCBI Taxonomy" id="387096"/>
    <lineage>
        <taxon>Bacteria</taxon>
        <taxon>Pseudomonadati</taxon>
        <taxon>Pseudomonadota</taxon>
        <taxon>Alphaproteobacteria</taxon>
        <taxon>Rhodobacterales</taxon>
        <taxon>Roseobacteraceae</taxon>
        <taxon>Palleronia</taxon>
    </lineage>
</organism>
<dbReference type="CDD" id="cd07067">
    <property type="entry name" value="HP_PGM_like"/>
    <property type="match status" value="1"/>
</dbReference>
<dbReference type="AlphaFoldDB" id="A0A1H8D642"/>
<dbReference type="Proteomes" id="UP000199372">
    <property type="component" value="Unassembled WGS sequence"/>
</dbReference>
<dbReference type="OrthoDB" id="280692at2"/>
<evidence type="ECO:0000313" key="2">
    <source>
        <dbReference type="EMBL" id="SEN02672.1"/>
    </source>
</evidence>